<keyword evidence="3" id="KW-0808">Transferase</keyword>
<dbReference type="GO" id="GO:0006741">
    <property type="term" value="P:NADP+ biosynthetic process"/>
    <property type="evidence" value="ECO:0007669"/>
    <property type="project" value="InterPro"/>
</dbReference>
<reference evidence="7" key="1">
    <citation type="journal article" date="2021" name="Mol. Ecol. Resour.">
        <title>Apolygus lucorum genome provides insights into omnivorousness and mesophyll feeding.</title>
        <authorList>
            <person name="Liu Y."/>
            <person name="Liu H."/>
            <person name="Wang H."/>
            <person name="Huang T."/>
            <person name="Liu B."/>
            <person name="Yang B."/>
            <person name="Yin L."/>
            <person name="Li B."/>
            <person name="Zhang Y."/>
            <person name="Zhang S."/>
            <person name="Jiang F."/>
            <person name="Zhang X."/>
            <person name="Ren Y."/>
            <person name="Wang B."/>
            <person name="Wang S."/>
            <person name="Lu Y."/>
            <person name="Wu K."/>
            <person name="Fan W."/>
            <person name="Wang G."/>
        </authorList>
    </citation>
    <scope>NUCLEOTIDE SEQUENCE</scope>
    <source>
        <strain evidence="7">12Hb</strain>
    </source>
</reference>
<dbReference type="OrthoDB" id="185618at2759"/>
<dbReference type="GO" id="GO:0003951">
    <property type="term" value="F:NAD+ kinase activity"/>
    <property type="evidence" value="ECO:0007669"/>
    <property type="project" value="UniProtKB-EC"/>
</dbReference>
<keyword evidence="6" id="KW-0520">NAD</keyword>
<evidence type="ECO:0000256" key="1">
    <source>
        <dbReference type="ARBA" id="ARBA00010995"/>
    </source>
</evidence>
<dbReference type="EMBL" id="WIXP02000008">
    <property type="protein sequence ID" value="KAF6206619.1"/>
    <property type="molecule type" value="Genomic_DNA"/>
</dbReference>
<keyword evidence="5" id="KW-0521">NADP</keyword>
<dbReference type="SUPFAM" id="SSF111331">
    <property type="entry name" value="NAD kinase/diacylglycerol kinase-like"/>
    <property type="match status" value="1"/>
</dbReference>
<comment type="caution">
    <text evidence="7">The sequence shown here is derived from an EMBL/GenBank/DDBJ whole genome shotgun (WGS) entry which is preliminary data.</text>
</comment>
<evidence type="ECO:0000256" key="4">
    <source>
        <dbReference type="ARBA" id="ARBA00022777"/>
    </source>
</evidence>
<evidence type="ECO:0000256" key="2">
    <source>
        <dbReference type="ARBA" id="ARBA00012120"/>
    </source>
</evidence>
<dbReference type="GO" id="GO:0005739">
    <property type="term" value="C:mitochondrion"/>
    <property type="evidence" value="ECO:0007669"/>
    <property type="project" value="TreeGrafter"/>
</dbReference>
<dbReference type="EC" id="2.7.1.23" evidence="2"/>
<evidence type="ECO:0000256" key="5">
    <source>
        <dbReference type="ARBA" id="ARBA00022857"/>
    </source>
</evidence>
<evidence type="ECO:0000313" key="8">
    <source>
        <dbReference type="Proteomes" id="UP000466442"/>
    </source>
</evidence>
<dbReference type="Gene3D" id="2.60.200.30">
    <property type="entry name" value="Probable inorganic polyphosphate/atp-NAD kinase, domain 2"/>
    <property type="match status" value="1"/>
</dbReference>
<comment type="similarity">
    <text evidence="1">Belongs to the NAD kinase family.</text>
</comment>
<dbReference type="InterPro" id="IPR017437">
    <property type="entry name" value="ATP-NAD_kinase_PpnK-typ_C"/>
</dbReference>
<dbReference type="InterPro" id="IPR016064">
    <property type="entry name" value="NAD/diacylglycerol_kinase_sf"/>
</dbReference>
<accession>A0A8S9XDG2</accession>
<name>A0A8S9XDG2_APOLU</name>
<gene>
    <name evidence="7" type="ORF">GE061_017855</name>
</gene>
<dbReference type="GO" id="GO:0019674">
    <property type="term" value="P:NAD+ metabolic process"/>
    <property type="evidence" value="ECO:0007669"/>
    <property type="project" value="InterPro"/>
</dbReference>
<dbReference type="Pfam" id="PF01513">
    <property type="entry name" value="NAD_kinase"/>
    <property type="match status" value="1"/>
</dbReference>
<evidence type="ECO:0000256" key="6">
    <source>
        <dbReference type="ARBA" id="ARBA00023027"/>
    </source>
</evidence>
<proteinExistence type="inferred from homology"/>
<keyword evidence="4" id="KW-0418">Kinase</keyword>
<dbReference type="PANTHER" id="PTHR13158:SF5">
    <property type="entry name" value="NAD KINASE 2, MITOCHONDRIAL"/>
    <property type="match status" value="1"/>
</dbReference>
<dbReference type="PANTHER" id="PTHR13158">
    <property type="match status" value="1"/>
</dbReference>
<dbReference type="InterPro" id="IPR017438">
    <property type="entry name" value="ATP-NAD_kinase_N"/>
</dbReference>
<sequence length="365" mass="40498">MRKLDLSCMAAGRLSLDTYNCVMFPKLSYKNKEESLDLQGSNVDALVHTYKLHEKLFLELKSAFDNAGFQVSVVDRTQYNSEAIDWADMVVTAGGDGTFLMGASEIKSRDKPLVGFNTNPHKSSGYLCLPCSVNYGAAANLIRKKKFQWKFRTRIEVKLTGQFSKEPELIGIHLPKKEQSPSPSDQSVPITSQILPSRALNEIFLAERRPSQVTNVIIDVPGVPKTHVKCSGVCVSTGTGSTSWHMSMNRISLSKVHRLFKLAKVDFTPEDLVDITSEFNDSLQFPFDDSRMFYTLRDLIYSPITPDPSGLPAEAFTPSITIVSKCIAATIVIDGTRAWSFNDGTIAELVTKPEIALRTIHLPNI</sequence>
<dbReference type="InterPro" id="IPR002504">
    <property type="entry name" value="NADK"/>
</dbReference>
<dbReference type="Gene3D" id="3.40.50.10330">
    <property type="entry name" value="Probable inorganic polyphosphate/atp-NAD kinase, domain 1"/>
    <property type="match status" value="1"/>
</dbReference>
<keyword evidence="8" id="KW-1185">Reference proteome</keyword>
<evidence type="ECO:0000256" key="3">
    <source>
        <dbReference type="ARBA" id="ARBA00022679"/>
    </source>
</evidence>
<evidence type="ECO:0000313" key="7">
    <source>
        <dbReference type="EMBL" id="KAF6206619.1"/>
    </source>
</evidence>
<dbReference type="AlphaFoldDB" id="A0A8S9XDG2"/>
<organism evidence="7 8">
    <name type="scientific">Apolygus lucorum</name>
    <name type="common">Small green plant bug</name>
    <name type="synonym">Lygocoris lucorum</name>
    <dbReference type="NCBI Taxonomy" id="248454"/>
    <lineage>
        <taxon>Eukaryota</taxon>
        <taxon>Metazoa</taxon>
        <taxon>Ecdysozoa</taxon>
        <taxon>Arthropoda</taxon>
        <taxon>Hexapoda</taxon>
        <taxon>Insecta</taxon>
        <taxon>Pterygota</taxon>
        <taxon>Neoptera</taxon>
        <taxon>Paraneoptera</taxon>
        <taxon>Hemiptera</taxon>
        <taxon>Heteroptera</taxon>
        <taxon>Panheteroptera</taxon>
        <taxon>Cimicomorpha</taxon>
        <taxon>Miridae</taxon>
        <taxon>Mirini</taxon>
        <taxon>Apolygus</taxon>
    </lineage>
</organism>
<protein>
    <recommendedName>
        <fullName evidence="2">NAD(+) kinase</fullName>
        <ecNumber evidence="2">2.7.1.23</ecNumber>
    </recommendedName>
</protein>
<dbReference type="Proteomes" id="UP000466442">
    <property type="component" value="Unassembled WGS sequence"/>
</dbReference>